<organism evidence="8 9">
    <name type="scientific">Lachnospira intestinalis</name>
    <dbReference type="NCBI Taxonomy" id="3133158"/>
    <lineage>
        <taxon>Bacteria</taxon>
        <taxon>Bacillati</taxon>
        <taxon>Bacillota</taxon>
        <taxon>Clostridia</taxon>
        <taxon>Lachnospirales</taxon>
        <taxon>Lachnospiraceae</taxon>
        <taxon>Lachnospira</taxon>
    </lineage>
</organism>
<dbReference type="NCBIfam" id="TIGR03061">
    <property type="entry name" value="pip_yhgE_Nterm"/>
    <property type="match status" value="1"/>
</dbReference>
<gene>
    <name evidence="8" type="ORF">WMO37_05460</name>
</gene>
<dbReference type="Pfam" id="PF12698">
    <property type="entry name" value="ABC2_membrane_3"/>
    <property type="match status" value="2"/>
</dbReference>
<comment type="caution">
    <text evidence="8">The sequence shown here is derived from an EMBL/GenBank/DDBJ whole genome shotgun (WGS) entry which is preliminary data.</text>
</comment>
<dbReference type="PANTHER" id="PTHR43077:SF10">
    <property type="entry name" value="TRANSPORT PERMEASE PROTEIN"/>
    <property type="match status" value="1"/>
</dbReference>
<keyword evidence="3 6" id="KW-1133">Transmembrane helix</keyword>
<feature type="transmembrane region" description="Helical" evidence="6">
    <location>
        <begin position="621"/>
        <end position="640"/>
    </location>
</feature>
<evidence type="ECO:0000256" key="3">
    <source>
        <dbReference type="ARBA" id="ARBA00022989"/>
    </source>
</evidence>
<dbReference type="Gene3D" id="3.40.1710.10">
    <property type="entry name" value="abc type-2 transporter like domain"/>
    <property type="match status" value="1"/>
</dbReference>
<proteinExistence type="predicted"/>
<name>A0ABV1H5N9_9FIRM</name>
<keyword evidence="9" id="KW-1185">Reference proteome</keyword>
<keyword evidence="2 6" id="KW-0812">Transmembrane</keyword>
<feature type="transmembrane region" description="Helical" evidence="6">
    <location>
        <begin position="520"/>
        <end position="541"/>
    </location>
</feature>
<dbReference type="InterPro" id="IPR017500">
    <property type="entry name" value="Phage_infect_YhgE_N"/>
</dbReference>
<feature type="transmembrane region" description="Helical" evidence="6">
    <location>
        <begin position="589"/>
        <end position="609"/>
    </location>
</feature>
<evidence type="ECO:0000256" key="1">
    <source>
        <dbReference type="ARBA" id="ARBA00004141"/>
    </source>
</evidence>
<evidence type="ECO:0000313" key="9">
    <source>
        <dbReference type="Proteomes" id="UP001546774"/>
    </source>
</evidence>
<keyword evidence="4 6" id="KW-0472">Membrane</keyword>
<keyword evidence="5" id="KW-0175">Coiled coil</keyword>
<dbReference type="Proteomes" id="UP001546774">
    <property type="component" value="Unassembled WGS sequence"/>
</dbReference>
<accession>A0ABV1H5N9</accession>
<dbReference type="InterPro" id="IPR013525">
    <property type="entry name" value="ABC2_TM"/>
</dbReference>
<protein>
    <submittedName>
        <fullName evidence="8">YhgE/Pip domain-containing protein</fullName>
    </submittedName>
</protein>
<feature type="transmembrane region" description="Helical" evidence="6">
    <location>
        <begin position="561"/>
        <end position="583"/>
    </location>
</feature>
<feature type="transmembrane region" description="Helical" evidence="6">
    <location>
        <begin position="20"/>
        <end position="38"/>
    </location>
</feature>
<dbReference type="InterPro" id="IPR017501">
    <property type="entry name" value="Phage_infect_YhgE_C"/>
</dbReference>
<comment type="subcellular location">
    <subcellularLocation>
        <location evidence="1">Membrane</location>
        <topology evidence="1">Multi-pass membrane protein</topology>
    </subcellularLocation>
</comment>
<dbReference type="EMBL" id="JBBMFS010000003">
    <property type="protein sequence ID" value="MEQ2554467.1"/>
    <property type="molecule type" value="Genomic_DNA"/>
</dbReference>
<feature type="domain" description="ABC-2 type transporter transmembrane" evidence="7">
    <location>
        <begin position="453"/>
        <end position="694"/>
    </location>
</feature>
<evidence type="ECO:0000256" key="4">
    <source>
        <dbReference type="ARBA" id="ARBA00023136"/>
    </source>
</evidence>
<evidence type="ECO:0000256" key="5">
    <source>
        <dbReference type="SAM" id="Coils"/>
    </source>
</evidence>
<dbReference type="NCBIfam" id="TIGR03062">
    <property type="entry name" value="pip_yhgE_Cterm"/>
    <property type="match status" value="1"/>
</dbReference>
<evidence type="ECO:0000259" key="7">
    <source>
        <dbReference type="Pfam" id="PF12698"/>
    </source>
</evidence>
<evidence type="ECO:0000256" key="2">
    <source>
        <dbReference type="ARBA" id="ARBA00022692"/>
    </source>
</evidence>
<evidence type="ECO:0000313" key="8">
    <source>
        <dbReference type="EMBL" id="MEQ2554467.1"/>
    </source>
</evidence>
<feature type="transmembrane region" description="Helical" evidence="6">
    <location>
        <begin position="675"/>
        <end position="696"/>
    </location>
</feature>
<feature type="coiled-coil region" evidence="5">
    <location>
        <begin position="267"/>
        <end position="326"/>
    </location>
</feature>
<sequence length="717" mass="78305">MKHILHIFRKDVTGLSRNLFALVIAGGLCIIPSLYAWFNIYSNWDPYANTSSLKVAVVSEDSGFSSKGSDPVNMGNQVVEQLHDNTGVGWVFPQDTDAALKGVYDGSYYAAIIIGDDFSRSLFDFLDNGMNHPSVTYYENSKKNAVATKITDTASSTLQQTINTEFINVAAQTALSGLESITQKDSSISGKLIDDMKTIQDNLSGYADTIATFQNGNASLSENLESMSALIPELQDILENSKDTTKLTQSALSRSVDNMTDQLDTTLAAMETISEQVQKQLDTAQNKITSDTQGASDALSAALDGLNSLLEQNHKLDDLLNKLDDLEYIDHNIIAQIRGQLEAISTLQDLAKNLIDQTSSIVKETPEIAAAKAEVLHTLLSSCLDKMTQTQQKYHTIASSGLSSLKITVNAAADSAYKSLENSGSQLNSLEQILLGTSKIALTANQTLGDTGTIISGMSDKIQLILTSLNNITDSSAYQTLSQLLHADAASYAEFIATPVEVEQIDVYPAVNYGTAVTPFYTALALWVGGIVLVALMKVHVDNNPKMELMAKPHELYLGRFLLFFVMGQIQSLIIVLGDLYLLKVSCEHPGLLILTASVASFVFVLLIYTLTLSFGDVGKTIAVVMVVIQIAGSSGTFPIELLPQFFQNVYLYFPFPYAINAMREAISGMYEMNYFIYMGKLLIFAAASLLLGLVIRKPFIPLNHFFEEKMKETKMM</sequence>
<feature type="domain" description="ABC-2 type transporter transmembrane" evidence="7">
    <location>
        <begin position="28"/>
        <end position="210"/>
    </location>
</feature>
<dbReference type="InterPro" id="IPR051328">
    <property type="entry name" value="T7SS_ABC-Transporter"/>
</dbReference>
<dbReference type="PANTHER" id="PTHR43077">
    <property type="entry name" value="TRANSPORT PERMEASE YVFS-RELATED"/>
    <property type="match status" value="1"/>
</dbReference>
<evidence type="ECO:0000256" key="6">
    <source>
        <dbReference type="SAM" id="Phobius"/>
    </source>
</evidence>
<reference evidence="8" key="1">
    <citation type="submission" date="2024-03" db="EMBL/GenBank/DDBJ databases">
        <title>Human intestinal bacterial collection.</title>
        <authorList>
            <person name="Pauvert C."/>
            <person name="Hitch T.C.A."/>
            <person name="Clavel T."/>
        </authorList>
    </citation>
    <scope>NUCLEOTIDE SEQUENCE [LARGE SCALE GENOMIC DNA]</scope>
    <source>
        <strain evidence="8">CLA-AA-H89B</strain>
    </source>
</reference>